<comment type="caution">
    <text evidence="1">The sequence shown here is derived from an EMBL/GenBank/DDBJ whole genome shotgun (WGS) entry which is preliminary data.</text>
</comment>
<dbReference type="EMBL" id="JFAX01000040">
    <property type="protein sequence ID" value="EXI64184.1"/>
    <property type="molecule type" value="Genomic_DNA"/>
</dbReference>
<organism evidence="1 2">
    <name type="scientific">Candidatus Accumulibacter adjunctus</name>
    <dbReference type="NCBI Taxonomy" id="1454001"/>
    <lineage>
        <taxon>Bacteria</taxon>
        <taxon>Pseudomonadati</taxon>
        <taxon>Pseudomonadota</taxon>
        <taxon>Betaproteobacteria</taxon>
        <taxon>Candidatus Accumulibacter</taxon>
    </lineage>
</organism>
<gene>
    <name evidence="1" type="ORF">AW08_03784</name>
</gene>
<dbReference type="Proteomes" id="UP000020218">
    <property type="component" value="Unassembled WGS sequence"/>
</dbReference>
<keyword evidence="2" id="KW-1185">Reference proteome</keyword>
<evidence type="ECO:0000313" key="1">
    <source>
        <dbReference type="EMBL" id="EXI64184.1"/>
    </source>
</evidence>
<accession>A0A011PCX4</accession>
<dbReference type="AlphaFoldDB" id="A0A011PCX4"/>
<reference evidence="1" key="1">
    <citation type="submission" date="2014-02" db="EMBL/GenBank/DDBJ databases">
        <title>Expanding our view of genomic diversity in Candidatus Accumulibacter clades.</title>
        <authorList>
            <person name="Skennerton C.T."/>
            <person name="Barr J.J."/>
            <person name="Slater F.R."/>
            <person name="Bond P.L."/>
            <person name="Tyson G.W."/>
        </authorList>
    </citation>
    <scope>NUCLEOTIDE SEQUENCE [LARGE SCALE GENOMIC DNA]</scope>
</reference>
<name>A0A011PCX4_9PROT</name>
<protein>
    <submittedName>
        <fullName evidence="1">Uncharacterized protein</fullName>
    </submittedName>
</protein>
<evidence type="ECO:0000313" key="2">
    <source>
        <dbReference type="Proteomes" id="UP000020218"/>
    </source>
</evidence>
<proteinExistence type="predicted"/>
<sequence>MRIEPTSRRANAVLIGEMRRYALGEGYDRQPMPELDSEAIDFRVASESFAPLRKLTRGDLATLRLTTPYQGRRTRRLTMAVHSWRVPATMRLWCGD</sequence>
<dbReference type="STRING" id="1454001.AW08_03784"/>